<feature type="compositionally biased region" description="Basic and acidic residues" evidence="1">
    <location>
        <begin position="230"/>
        <end position="245"/>
    </location>
</feature>
<evidence type="ECO:0000256" key="2">
    <source>
        <dbReference type="SAM" id="Phobius"/>
    </source>
</evidence>
<dbReference type="KEGG" id="atl:Athai_32110"/>
<accession>A0A7R7HY46</accession>
<feature type="transmembrane region" description="Helical" evidence="2">
    <location>
        <begin position="38"/>
        <end position="57"/>
    </location>
</feature>
<evidence type="ECO:0000313" key="3">
    <source>
        <dbReference type="EMBL" id="BCJ35708.1"/>
    </source>
</evidence>
<keyword evidence="4" id="KW-1185">Reference proteome</keyword>
<dbReference type="RefSeq" id="WP_203962196.1">
    <property type="nucleotide sequence ID" value="NZ_AP023355.1"/>
</dbReference>
<dbReference type="EMBL" id="AP023355">
    <property type="protein sequence ID" value="BCJ35708.1"/>
    <property type="molecule type" value="Genomic_DNA"/>
</dbReference>
<feature type="region of interest" description="Disordered" evidence="1">
    <location>
        <begin position="230"/>
        <end position="252"/>
    </location>
</feature>
<dbReference type="AlphaFoldDB" id="A0A7R7HY46"/>
<name>A0A7R7HY46_9ACTN</name>
<feature type="compositionally biased region" description="Low complexity" evidence="1">
    <location>
        <begin position="83"/>
        <end position="97"/>
    </location>
</feature>
<feature type="region of interest" description="Disordered" evidence="1">
    <location>
        <begin position="272"/>
        <end position="293"/>
    </location>
</feature>
<keyword evidence="2" id="KW-0472">Membrane</keyword>
<protein>
    <submittedName>
        <fullName evidence="3">Uncharacterized protein</fullName>
    </submittedName>
</protein>
<dbReference type="Proteomes" id="UP000611640">
    <property type="component" value="Chromosome"/>
</dbReference>
<evidence type="ECO:0000313" key="4">
    <source>
        <dbReference type="Proteomes" id="UP000611640"/>
    </source>
</evidence>
<organism evidence="3 4">
    <name type="scientific">Actinocatenispora thailandica</name>
    <dbReference type="NCBI Taxonomy" id="227318"/>
    <lineage>
        <taxon>Bacteria</taxon>
        <taxon>Bacillati</taxon>
        <taxon>Actinomycetota</taxon>
        <taxon>Actinomycetes</taxon>
        <taxon>Micromonosporales</taxon>
        <taxon>Micromonosporaceae</taxon>
        <taxon>Actinocatenispora</taxon>
    </lineage>
</organism>
<keyword evidence="2" id="KW-1133">Transmembrane helix</keyword>
<feature type="region of interest" description="Disordered" evidence="1">
    <location>
        <begin position="60"/>
        <end position="102"/>
    </location>
</feature>
<evidence type="ECO:0000256" key="1">
    <source>
        <dbReference type="SAM" id="MobiDB-lite"/>
    </source>
</evidence>
<proteinExistence type="predicted"/>
<reference evidence="3 4" key="1">
    <citation type="submission" date="2020-08" db="EMBL/GenBank/DDBJ databases">
        <title>Whole genome shotgun sequence of Actinocatenispora thailandica NBRC 105041.</title>
        <authorList>
            <person name="Komaki H."/>
            <person name="Tamura T."/>
        </authorList>
    </citation>
    <scope>NUCLEOTIDE SEQUENCE [LARGE SCALE GENOMIC DNA]</scope>
    <source>
        <strain evidence="3 4">NBRC 105041</strain>
    </source>
</reference>
<keyword evidence="2" id="KW-0812">Transmembrane</keyword>
<gene>
    <name evidence="3" type="ORF">Athai_32110</name>
</gene>
<sequence>MKQLSELLERASAAPPPPGFDVTRIVRTEDRRRHRRRLAAGGGTAAAVAVVVGALAVPSGDRQRAEPAGPTGGHASSARAHPSRTPGSAPSRSPGGSVTEPPRHATARLRAVTVDALQRAAPQATSSWVALYQGRHDAPFTYYGSQGGYKAAGILNDRAGKSYLFIDVNPGAGVYPYTCTDAPGSCTRRQLADGTALTVQVDELGNGVLRYAVNAQRADGTAIDLMEENYSEHDQPPSKATDPHAQRTKPTLSTDALVGIVQVLTLYPKGYPAGAAQPTRGIGRPPGSAGPQG</sequence>
<feature type="region of interest" description="Disordered" evidence="1">
    <location>
        <begin position="1"/>
        <end position="43"/>
    </location>
</feature>